<evidence type="ECO:0000313" key="3">
    <source>
        <dbReference type="Proteomes" id="UP001354931"/>
    </source>
</evidence>
<dbReference type="SUPFAM" id="SSF56601">
    <property type="entry name" value="beta-lactamase/transpeptidase-like"/>
    <property type="match status" value="1"/>
</dbReference>
<dbReference type="Proteomes" id="UP001354931">
    <property type="component" value="Unassembled WGS sequence"/>
</dbReference>
<sequence>MSRASAAQDWITENLPKLIAVHKVPGAQVAVLVDDEVVDTAAGVVNRATGVPVTPDAVFQIGSITKIWTATLIQQLANEGRLDLDRPVRQYLPEFTLADEHAAATVTVRQLLCHTSGVEGDRFTDTGANDDAVERYLPTLAEAEQLYPPGEQFSYCNSGYVVLGRLVEVLRGQTFNAALRAHLIAPLRLAHVATHVGEAILELPAIGHLGPDPQPAPVYGLPPSTAPAGAALAMPARTLLGFAQLHLSDRSFDVMRETQVTVPPLGALGDRWGLGWMLVDQPEHSMIGHDGGTIGQYAFLRVVPEAGIAVAVLTNGGDAAAFFQDVGGHLLGELAGARLPALPRVPEEPAPVDAHRATGTYRSTLLDFAVTIHDDGTTWLTTTPRTSEARVLLGEDSVTQQLVGLGPDRLITVEERAGRHEVFVLVGKDADGRARYLHNSRAAARLSG</sequence>
<comment type="caution">
    <text evidence="2">The sequence shown here is derived from an EMBL/GenBank/DDBJ whole genome shotgun (WGS) entry which is preliminary data.</text>
</comment>
<dbReference type="RefSeq" id="WP_326014156.1">
    <property type="nucleotide sequence ID" value="NZ_JAOZYC010000010.1"/>
</dbReference>
<dbReference type="PANTHER" id="PTHR46825">
    <property type="entry name" value="D-ALANYL-D-ALANINE-CARBOXYPEPTIDASE/ENDOPEPTIDASE AMPH"/>
    <property type="match status" value="1"/>
</dbReference>
<gene>
    <name evidence="2" type="ORF">OKJ99_03185</name>
</gene>
<dbReference type="InterPro" id="IPR001466">
    <property type="entry name" value="Beta-lactam-related"/>
</dbReference>
<reference evidence="2 3" key="1">
    <citation type="submission" date="2022-10" db="EMBL/GenBank/DDBJ databases">
        <authorList>
            <person name="Xie J."/>
            <person name="Shen N."/>
        </authorList>
    </citation>
    <scope>NUCLEOTIDE SEQUENCE [LARGE SCALE GENOMIC DNA]</scope>
    <source>
        <strain evidence="2 3">YIM65594</strain>
    </source>
</reference>
<accession>A0ABU6EZ77</accession>
<dbReference type="PANTHER" id="PTHR46825:SF8">
    <property type="entry name" value="BETA-LACTAMASE-RELATED"/>
    <property type="match status" value="1"/>
</dbReference>
<dbReference type="EMBL" id="JAOZYC010000010">
    <property type="protein sequence ID" value="MEB8336523.1"/>
    <property type="molecule type" value="Genomic_DNA"/>
</dbReference>
<dbReference type="Gene3D" id="3.40.710.10">
    <property type="entry name" value="DD-peptidase/beta-lactamase superfamily"/>
    <property type="match status" value="1"/>
</dbReference>
<protein>
    <submittedName>
        <fullName evidence="2">Beta-lactamase family protein</fullName>
    </submittedName>
</protein>
<keyword evidence="3" id="KW-1185">Reference proteome</keyword>
<dbReference type="InterPro" id="IPR050491">
    <property type="entry name" value="AmpC-like"/>
</dbReference>
<feature type="domain" description="Beta-lactamase-related" evidence="1">
    <location>
        <begin position="19"/>
        <end position="319"/>
    </location>
</feature>
<dbReference type="Pfam" id="PF00144">
    <property type="entry name" value="Beta-lactamase"/>
    <property type="match status" value="1"/>
</dbReference>
<dbReference type="InterPro" id="IPR012338">
    <property type="entry name" value="Beta-lactam/transpept-like"/>
</dbReference>
<proteinExistence type="predicted"/>
<name>A0ABU6EZ77_9ACTN</name>
<evidence type="ECO:0000313" key="2">
    <source>
        <dbReference type="EMBL" id="MEB8336523.1"/>
    </source>
</evidence>
<evidence type="ECO:0000259" key="1">
    <source>
        <dbReference type="Pfam" id="PF00144"/>
    </source>
</evidence>
<organism evidence="2 3">
    <name type="scientific">Streptomyces endophyticus</name>
    <dbReference type="NCBI Taxonomy" id="714166"/>
    <lineage>
        <taxon>Bacteria</taxon>
        <taxon>Bacillati</taxon>
        <taxon>Actinomycetota</taxon>
        <taxon>Actinomycetes</taxon>
        <taxon>Kitasatosporales</taxon>
        <taxon>Streptomycetaceae</taxon>
        <taxon>Streptomyces</taxon>
    </lineage>
</organism>